<evidence type="ECO:0000256" key="11">
    <source>
        <dbReference type="ARBA" id="ARBA00023204"/>
    </source>
</evidence>
<feature type="region of interest" description="Disordered" evidence="12">
    <location>
        <begin position="204"/>
        <end position="223"/>
    </location>
</feature>
<comment type="similarity">
    <text evidence="2">Belongs to the uracil-DNA glycosylase (UDG) superfamily. Type 4 (UDGa) family.</text>
</comment>
<evidence type="ECO:0000256" key="9">
    <source>
        <dbReference type="ARBA" id="ARBA00023004"/>
    </source>
</evidence>
<reference evidence="14 15" key="1">
    <citation type="submission" date="2021-04" db="EMBL/GenBank/DDBJ databases">
        <title>Complete genome sequence of Stygiolobus sp. KN-1.</title>
        <authorList>
            <person name="Nakamura K."/>
            <person name="Sakai H."/>
            <person name="Kurosawa N."/>
        </authorList>
    </citation>
    <scope>NUCLEOTIDE SEQUENCE [LARGE SCALE GENOMIC DNA]</scope>
    <source>
        <strain evidence="14 15">KN-1</strain>
    </source>
</reference>
<dbReference type="PANTHER" id="PTHR33693">
    <property type="entry name" value="TYPE-5 URACIL-DNA GLYCOSYLASE"/>
    <property type="match status" value="1"/>
</dbReference>
<dbReference type="GO" id="GO:0046872">
    <property type="term" value="F:metal ion binding"/>
    <property type="evidence" value="ECO:0007669"/>
    <property type="project" value="UniProtKB-KW"/>
</dbReference>
<evidence type="ECO:0000256" key="8">
    <source>
        <dbReference type="ARBA" id="ARBA00022801"/>
    </source>
</evidence>
<gene>
    <name evidence="14" type="ORF">KN1_15740</name>
</gene>
<sequence length="223" mass="25205">MDLQEIADQVRSCKKCDLWKTRKNAVPGEGNPQAEIMFIGEAPGENEDLEGRPFVGAAGKLLTKLITEVLGLKREEVYITNVVKCRPPENRDPTDSEILSCSPYLKAQIDLIKPKIIVTLGRHSTSYVFSLMGRTFTSITKVRGKEFNWKKDENTVIRVFPTYHPAAALYNPNLRKVLEDDFKKIREVLNPASSSKTVTLEYFMGGENRPRDKGEEGDRDSIK</sequence>
<feature type="domain" description="Uracil-DNA glycosylase-like" evidence="13">
    <location>
        <begin position="27"/>
        <end position="183"/>
    </location>
</feature>
<dbReference type="Proteomes" id="UP000825123">
    <property type="component" value="Chromosome"/>
</dbReference>
<dbReference type="Pfam" id="PF03167">
    <property type="entry name" value="UDG"/>
    <property type="match status" value="1"/>
</dbReference>
<dbReference type="SUPFAM" id="SSF52141">
    <property type="entry name" value="Uracil-DNA glycosylase-like"/>
    <property type="match status" value="1"/>
</dbReference>
<dbReference type="SMART" id="SM00986">
    <property type="entry name" value="UDG"/>
    <property type="match status" value="1"/>
</dbReference>
<evidence type="ECO:0000313" key="15">
    <source>
        <dbReference type="Proteomes" id="UP000825123"/>
    </source>
</evidence>
<accession>A0A8D5ZJK6</accession>
<evidence type="ECO:0000313" key="14">
    <source>
        <dbReference type="EMBL" id="BCU70277.1"/>
    </source>
</evidence>
<dbReference type="Gene3D" id="3.40.470.10">
    <property type="entry name" value="Uracil-DNA glycosylase-like domain"/>
    <property type="match status" value="1"/>
</dbReference>
<feature type="compositionally biased region" description="Basic and acidic residues" evidence="12">
    <location>
        <begin position="208"/>
        <end position="223"/>
    </location>
</feature>
<evidence type="ECO:0000256" key="3">
    <source>
        <dbReference type="ARBA" id="ARBA00012030"/>
    </source>
</evidence>
<dbReference type="GO" id="GO:0051539">
    <property type="term" value="F:4 iron, 4 sulfur cluster binding"/>
    <property type="evidence" value="ECO:0007669"/>
    <property type="project" value="UniProtKB-KW"/>
</dbReference>
<evidence type="ECO:0000256" key="12">
    <source>
        <dbReference type="SAM" id="MobiDB-lite"/>
    </source>
</evidence>
<name>A0A8D5ZJK6_9CREN</name>
<dbReference type="GO" id="GO:0004844">
    <property type="term" value="F:uracil DNA N-glycosylase activity"/>
    <property type="evidence" value="ECO:0007669"/>
    <property type="project" value="UniProtKB-EC"/>
</dbReference>
<dbReference type="FunFam" id="3.40.470.10:FF:000013">
    <property type="entry name" value="Type-4 uracil-DNA glycosylase"/>
    <property type="match status" value="1"/>
</dbReference>
<dbReference type="KEGG" id="csty:KN1_15740"/>
<evidence type="ECO:0000256" key="1">
    <source>
        <dbReference type="ARBA" id="ARBA00001400"/>
    </source>
</evidence>
<dbReference type="EMBL" id="AP024597">
    <property type="protein sequence ID" value="BCU70277.1"/>
    <property type="molecule type" value="Genomic_DNA"/>
</dbReference>
<protein>
    <recommendedName>
        <fullName evidence="4">Type-4 uracil-DNA glycosylase</fullName>
        <ecNumber evidence="3">3.2.2.27</ecNumber>
    </recommendedName>
</protein>
<dbReference type="EC" id="3.2.2.27" evidence="3"/>
<dbReference type="AlphaFoldDB" id="A0A8D5ZJK6"/>
<keyword evidence="10" id="KW-0411">Iron-sulfur</keyword>
<dbReference type="InterPro" id="IPR005122">
    <property type="entry name" value="Uracil-DNA_glycosylase-like"/>
</dbReference>
<dbReference type="GO" id="GO:0006281">
    <property type="term" value="P:DNA repair"/>
    <property type="evidence" value="ECO:0007669"/>
    <property type="project" value="UniProtKB-KW"/>
</dbReference>
<dbReference type="NCBIfam" id="TIGR00758">
    <property type="entry name" value="UDG_fam4"/>
    <property type="match status" value="1"/>
</dbReference>
<comment type="catalytic activity">
    <reaction evidence="1">
        <text>Hydrolyzes single-stranded DNA or mismatched double-stranded DNA and polynucleotides, releasing free uracil.</text>
        <dbReference type="EC" id="3.2.2.27"/>
    </reaction>
</comment>
<dbReference type="NCBIfam" id="NF040953">
    <property type="entry name" value="Arch_udg"/>
    <property type="match status" value="1"/>
</dbReference>
<dbReference type="InterPro" id="IPR005273">
    <property type="entry name" value="Ura-DNA_glyco_family4"/>
</dbReference>
<keyword evidence="8" id="KW-0378">Hydrolase</keyword>
<keyword evidence="6" id="KW-0479">Metal-binding</keyword>
<proteinExistence type="inferred from homology"/>
<evidence type="ECO:0000256" key="2">
    <source>
        <dbReference type="ARBA" id="ARBA00006521"/>
    </source>
</evidence>
<dbReference type="CDD" id="cd10030">
    <property type="entry name" value="UDG-F4_TTUDGA_SPO1dp_like"/>
    <property type="match status" value="1"/>
</dbReference>
<dbReference type="GeneID" id="66163294"/>
<evidence type="ECO:0000256" key="7">
    <source>
        <dbReference type="ARBA" id="ARBA00022763"/>
    </source>
</evidence>
<evidence type="ECO:0000256" key="4">
    <source>
        <dbReference type="ARBA" id="ARBA00019403"/>
    </source>
</evidence>
<keyword evidence="7" id="KW-0227">DNA damage</keyword>
<keyword evidence="9" id="KW-0408">Iron</keyword>
<keyword evidence="11" id="KW-0234">DNA repair</keyword>
<evidence type="ECO:0000259" key="13">
    <source>
        <dbReference type="SMART" id="SM00986"/>
    </source>
</evidence>
<keyword evidence="5" id="KW-0004">4Fe-4S</keyword>
<organism evidence="14 15">
    <name type="scientific">Stygiolobus caldivivus</name>
    <dbReference type="NCBI Taxonomy" id="2824673"/>
    <lineage>
        <taxon>Archaea</taxon>
        <taxon>Thermoproteota</taxon>
        <taxon>Thermoprotei</taxon>
        <taxon>Sulfolobales</taxon>
        <taxon>Sulfolobaceae</taxon>
        <taxon>Stygiolobus</taxon>
    </lineage>
</organism>
<evidence type="ECO:0000256" key="5">
    <source>
        <dbReference type="ARBA" id="ARBA00022485"/>
    </source>
</evidence>
<dbReference type="InterPro" id="IPR036895">
    <property type="entry name" value="Uracil-DNA_glycosylase-like_sf"/>
</dbReference>
<dbReference type="RefSeq" id="WP_221286800.1">
    <property type="nucleotide sequence ID" value="NZ_AP024597.1"/>
</dbReference>
<keyword evidence="15" id="KW-1185">Reference proteome</keyword>
<dbReference type="InterPro" id="IPR051536">
    <property type="entry name" value="UDG_Type-4/5"/>
</dbReference>
<dbReference type="PANTHER" id="PTHR33693:SF1">
    <property type="entry name" value="TYPE-4 URACIL-DNA GLYCOSYLASE"/>
    <property type="match status" value="1"/>
</dbReference>
<evidence type="ECO:0000256" key="6">
    <source>
        <dbReference type="ARBA" id="ARBA00022723"/>
    </source>
</evidence>
<evidence type="ECO:0000256" key="10">
    <source>
        <dbReference type="ARBA" id="ARBA00023014"/>
    </source>
</evidence>
<dbReference type="InterPro" id="IPR053423">
    <property type="entry name" value="Type-4_UDG"/>
</dbReference>
<dbReference type="SMART" id="SM00987">
    <property type="entry name" value="UreE_C"/>
    <property type="match status" value="1"/>
</dbReference>